<reference evidence="12 13" key="1">
    <citation type="journal article" date="2015" name="Stand. Genomic Sci.">
        <title>Genomic Encyclopedia of Bacterial and Archaeal Type Strains, Phase III: the genomes of soil and plant-associated and newly described type strains.</title>
        <authorList>
            <person name="Whitman W.B."/>
            <person name="Woyke T."/>
            <person name="Klenk H.P."/>
            <person name="Zhou Y."/>
            <person name="Lilburn T.G."/>
            <person name="Beck B.J."/>
            <person name="De Vos P."/>
            <person name="Vandamme P."/>
            <person name="Eisen J.A."/>
            <person name="Garrity G."/>
            <person name="Hugenholtz P."/>
            <person name="Kyrpides N.C."/>
        </authorList>
    </citation>
    <scope>NUCLEOTIDE SEQUENCE [LARGE SCALE GENOMIC DNA]</scope>
    <source>
        <strain evidence="12 13">CGMCC 1.10685</strain>
    </source>
</reference>
<dbReference type="Proteomes" id="UP000437862">
    <property type="component" value="Chromosome"/>
</dbReference>
<feature type="domain" description="Phosphofructokinase" evidence="10">
    <location>
        <begin position="3"/>
        <end position="308"/>
    </location>
</feature>
<keyword evidence="4 11" id="KW-0808">Transferase</keyword>
<evidence type="ECO:0000256" key="5">
    <source>
        <dbReference type="ARBA" id="ARBA00022723"/>
    </source>
</evidence>
<comment type="cofactor">
    <cofactor evidence="1">
        <name>Mg(2+)</name>
        <dbReference type="ChEBI" id="CHEBI:18420"/>
    </cofactor>
</comment>
<evidence type="ECO:0000259" key="10">
    <source>
        <dbReference type="Pfam" id="PF00365"/>
    </source>
</evidence>
<keyword evidence="7" id="KW-0460">Magnesium</keyword>
<evidence type="ECO:0000256" key="2">
    <source>
        <dbReference type="ARBA" id="ARBA00004679"/>
    </source>
</evidence>
<evidence type="ECO:0000256" key="6">
    <source>
        <dbReference type="ARBA" id="ARBA00022777"/>
    </source>
</evidence>
<dbReference type="EMBL" id="VLKW01000017">
    <property type="protein sequence ID" value="TWI41834.1"/>
    <property type="molecule type" value="Genomic_DNA"/>
</dbReference>
<dbReference type="AlphaFoldDB" id="A0A562PBP0"/>
<dbReference type="PANTHER" id="PTHR13697:SF52">
    <property type="entry name" value="ATP-DEPENDENT 6-PHOSPHOFRUCTOKINASE 3"/>
    <property type="match status" value="1"/>
</dbReference>
<evidence type="ECO:0000313" key="11">
    <source>
        <dbReference type="EMBL" id="QGZ38009.1"/>
    </source>
</evidence>
<evidence type="ECO:0000256" key="8">
    <source>
        <dbReference type="ARBA" id="ARBA00023152"/>
    </source>
</evidence>
<comment type="similarity">
    <text evidence="9">Belongs to the phosphofructokinase type A (PFKA) family.</text>
</comment>
<dbReference type="PROSITE" id="PS00433">
    <property type="entry name" value="PHOSPHOFRUCTOKINASE"/>
    <property type="match status" value="1"/>
</dbReference>
<evidence type="ECO:0000256" key="1">
    <source>
        <dbReference type="ARBA" id="ARBA00001946"/>
    </source>
</evidence>
<dbReference type="GO" id="GO:0003872">
    <property type="term" value="F:6-phosphofructokinase activity"/>
    <property type="evidence" value="ECO:0007669"/>
    <property type="project" value="UniProtKB-EC"/>
</dbReference>
<evidence type="ECO:0000256" key="3">
    <source>
        <dbReference type="ARBA" id="ARBA00022490"/>
    </source>
</evidence>
<dbReference type="GO" id="GO:0070095">
    <property type="term" value="F:fructose-6-phosphate binding"/>
    <property type="evidence" value="ECO:0007669"/>
    <property type="project" value="TreeGrafter"/>
</dbReference>
<dbReference type="PANTHER" id="PTHR13697">
    <property type="entry name" value="PHOSPHOFRUCTOKINASE"/>
    <property type="match status" value="1"/>
</dbReference>
<dbReference type="InterPro" id="IPR015912">
    <property type="entry name" value="Phosphofructokinase_CS"/>
</dbReference>
<dbReference type="OrthoDB" id="9802503at2"/>
<gene>
    <name evidence="11" type="ORF">GO485_02390</name>
    <name evidence="12" type="ORF">IP92_05699</name>
</gene>
<dbReference type="InterPro" id="IPR012003">
    <property type="entry name" value="ATP_PFK_prok-type"/>
</dbReference>
<dbReference type="InterPro" id="IPR000023">
    <property type="entry name" value="Phosphofructokinase_dom"/>
</dbReference>
<proteinExistence type="inferred from homology"/>
<comment type="pathway">
    <text evidence="2">Carbohydrate degradation; glycolysis; D-glyceraldehyde 3-phosphate and glycerone phosphate from D-glucose: step 3/4.</text>
</comment>
<dbReference type="GO" id="GO:0005945">
    <property type="term" value="C:6-phosphofructokinase complex"/>
    <property type="evidence" value="ECO:0007669"/>
    <property type="project" value="TreeGrafter"/>
</dbReference>
<dbReference type="Proteomes" id="UP000315112">
    <property type="component" value="Unassembled WGS sequence"/>
</dbReference>
<evidence type="ECO:0000256" key="4">
    <source>
        <dbReference type="ARBA" id="ARBA00022679"/>
    </source>
</evidence>
<keyword evidence="6 12" id="KW-0418">Kinase</keyword>
<dbReference type="GO" id="GO:0046872">
    <property type="term" value="F:metal ion binding"/>
    <property type="evidence" value="ECO:0007669"/>
    <property type="project" value="UniProtKB-KW"/>
</dbReference>
<reference evidence="12" key="2">
    <citation type="submission" date="2019-07" db="EMBL/GenBank/DDBJ databases">
        <authorList>
            <person name="Whitman W."/>
            <person name="Huntemann M."/>
            <person name="Clum A."/>
            <person name="Pillay M."/>
            <person name="Palaniappan K."/>
            <person name="Varghese N."/>
            <person name="Mikhailova N."/>
            <person name="Stamatis D."/>
            <person name="Reddy T."/>
            <person name="Daum C."/>
            <person name="Shapiro N."/>
            <person name="Ivanova N."/>
            <person name="Kyrpides N."/>
            <person name="Woyke T."/>
        </authorList>
    </citation>
    <scope>NUCLEOTIDE SEQUENCE</scope>
    <source>
        <strain evidence="12">CGMCC 1.10685</strain>
    </source>
</reference>
<dbReference type="GO" id="GO:0061621">
    <property type="term" value="P:canonical glycolysis"/>
    <property type="evidence" value="ECO:0007669"/>
    <property type="project" value="TreeGrafter"/>
</dbReference>
<dbReference type="GO" id="GO:0005524">
    <property type="term" value="F:ATP binding"/>
    <property type="evidence" value="ECO:0007669"/>
    <property type="project" value="InterPro"/>
</dbReference>
<dbReference type="EMBL" id="CP046904">
    <property type="protein sequence ID" value="QGZ38009.1"/>
    <property type="molecule type" value="Genomic_DNA"/>
</dbReference>
<dbReference type="GO" id="GO:0030388">
    <property type="term" value="P:fructose 1,6-bisphosphate metabolic process"/>
    <property type="evidence" value="ECO:0007669"/>
    <property type="project" value="TreeGrafter"/>
</dbReference>
<dbReference type="Gene3D" id="3.40.50.450">
    <property type="match status" value="1"/>
</dbReference>
<dbReference type="Gene3D" id="3.40.50.460">
    <property type="entry name" value="Phosphofructokinase domain"/>
    <property type="match status" value="1"/>
</dbReference>
<keyword evidence="3" id="KW-0963">Cytoplasm</keyword>
<evidence type="ECO:0000313" key="12">
    <source>
        <dbReference type="EMBL" id="TWI41834.1"/>
    </source>
</evidence>
<evidence type="ECO:0000313" key="14">
    <source>
        <dbReference type="Proteomes" id="UP000437862"/>
    </source>
</evidence>
<dbReference type="InterPro" id="IPR022953">
    <property type="entry name" value="ATP_PFK"/>
</dbReference>
<accession>A0A562PBP0</accession>
<keyword evidence="14" id="KW-1185">Reference proteome</keyword>
<dbReference type="RefSeq" id="WP_145881795.1">
    <property type="nucleotide sequence ID" value="NZ_CP046904.1"/>
</dbReference>
<dbReference type="NCBIfam" id="NF002872">
    <property type="entry name" value="PRK03202.1"/>
    <property type="match status" value="1"/>
</dbReference>
<sequence>MTRIAVMTGGGDAPGLNAALRAVALAAYGRGWECVGLRASFNGLLERAGTDGLLPLPPDAVQGILDTGGTMLGTTNHGDPFRWPGPDGTVDRSDDVLAACARLGIAALVMIGGDGTMRIAAGLSRKGLRVVGVPKTIDGDVQGAGSTLGFASAVAYATEAIDRLHCSAQSHERAMVVEVMGRYAGWIALHAGLAGGAHAILLPEIPFDLEAVARLLAERDARNRPHDVVVVAEGAHALRGSVFVADPVVPGRSERLGGVGAHVARQLELLTGKESRAVVLGHLLRGGSPVAADRIAALRMGEAAVRALAEGRHGVMMTLHGDVPGEMPLVEVRTWQVPADHPLLATARALGVCLGE</sequence>
<dbReference type="PRINTS" id="PR00476">
    <property type="entry name" value="PHFRCTKINASE"/>
</dbReference>
<dbReference type="UniPathway" id="UPA00109">
    <property type="reaction ID" value="UER00182"/>
</dbReference>
<reference evidence="11 14" key="3">
    <citation type="submission" date="2019-12" db="EMBL/GenBank/DDBJ databases">
        <title>Draft Genome Sequences of Six Type Strains of the Genus Massilia.</title>
        <authorList>
            <person name="Miess H."/>
            <person name="Frediansyah A."/>
            <person name="Goeker M."/>
            <person name="Gross H."/>
        </authorList>
    </citation>
    <scope>NUCLEOTIDE SEQUENCE [LARGE SCALE GENOMIC DNA]</scope>
    <source>
        <strain evidence="11 14">DSM 26639</strain>
    </source>
</reference>
<dbReference type="EC" id="2.7.1.11" evidence="11"/>
<name>A0A562PBP0_9BURK</name>
<dbReference type="PIRSF" id="PIRSF000532">
    <property type="entry name" value="ATP_PFK_prok"/>
    <property type="match status" value="1"/>
</dbReference>
<keyword evidence="8" id="KW-0324">Glycolysis</keyword>
<evidence type="ECO:0000256" key="9">
    <source>
        <dbReference type="ARBA" id="ARBA00038478"/>
    </source>
</evidence>
<dbReference type="InterPro" id="IPR035966">
    <property type="entry name" value="PKF_sf"/>
</dbReference>
<dbReference type="Pfam" id="PF00365">
    <property type="entry name" value="PFK"/>
    <property type="match status" value="1"/>
</dbReference>
<dbReference type="SUPFAM" id="SSF53784">
    <property type="entry name" value="Phosphofructokinase"/>
    <property type="match status" value="1"/>
</dbReference>
<dbReference type="GO" id="GO:0006002">
    <property type="term" value="P:fructose 6-phosphate metabolic process"/>
    <property type="evidence" value="ECO:0007669"/>
    <property type="project" value="InterPro"/>
</dbReference>
<dbReference type="GO" id="GO:0016208">
    <property type="term" value="F:AMP binding"/>
    <property type="evidence" value="ECO:0007669"/>
    <property type="project" value="TreeGrafter"/>
</dbReference>
<organism evidence="12 13">
    <name type="scientific">Pseudoduganella flava</name>
    <dbReference type="NCBI Taxonomy" id="871742"/>
    <lineage>
        <taxon>Bacteria</taxon>
        <taxon>Pseudomonadati</taxon>
        <taxon>Pseudomonadota</taxon>
        <taxon>Betaproteobacteria</taxon>
        <taxon>Burkholderiales</taxon>
        <taxon>Oxalobacteraceae</taxon>
        <taxon>Telluria group</taxon>
        <taxon>Pseudoduganella</taxon>
    </lineage>
</organism>
<dbReference type="GO" id="GO:0042802">
    <property type="term" value="F:identical protein binding"/>
    <property type="evidence" value="ECO:0007669"/>
    <property type="project" value="TreeGrafter"/>
</dbReference>
<protein>
    <submittedName>
        <fullName evidence="11 12">6-phosphofructokinase</fullName>
        <ecNumber evidence="11">2.7.1.11</ecNumber>
    </submittedName>
</protein>
<evidence type="ECO:0000313" key="13">
    <source>
        <dbReference type="Proteomes" id="UP000315112"/>
    </source>
</evidence>
<dbReference type="GO" id="GO:0048029">
    <property type="term" value="F:monosaccharide binding"/>
    <property type="evidence" value="ECO:0007669"/>
    <property type="project" value="TreeGrafter"/>
</dbReference>
<keyword evidence="5" id="KW-0479">Metal-binding</keyword>
<evidence type="ECO:0000256" key="7">
    <source>
        <dbReference type="ARBA" id="ARBA00022842"/>
    </source>
</evidence>